<evidence type="ECO:0000256" key="2">
    <source>
        <dbReference type="ARBA" id="ARBA00006228"/>
    </source>
</evidence>
<proteinExistence type="inferred from homology"/>
<organism evidence="8 9">
    <name type="scientific">Paradevosia shaoguanensis</name>
    <dbReference type="NCBI Taxonomy" id="1335043"/>
    <lineage>
        <taxon>Bacteria</taxon>
        <taxon>Pseudomonadati</taxon>
        <taxon>Pseudomonadota</taxon>
        <taxon>Alphaproteobacteria</taxon>
        <taxon>Hyphomicrobiales</taxon>
        <taxon>Devosiaceae</taxon>
        <taxon>Paradevosia</taxon>
    </lineage>
</organism>
<keyword evidence="4 7" id="KW-0812">Transmembrane</keyword>
<feature type="transmembrane region" description="Helical" evidence="7">
    <location>
        <begin position="5"/>
        <end position="21"/>
    </location>
</feature>
<evidence type="ECO:0000256" key="5">
    <source>
        <dbReference type="ARBA" id="ARBA00022989"/>
    </source>
</evidence>
<dbReference type="Pfam" id="PF01899">
    <property type="entry name" value="MNHE"/>
    <property type="match status" value="1"/>
</dbReference>
<reference evidence="8" key="1">
    <citation type="submission" date="2022-03" db="EMBL/GenBank/DDBJ databases">
        <title>The complete genome sequence of a Methyloterrigena soli.</title>
        <authorList>
            <person name="Zi Z."/>
        </authorList>
    </citation>
    <scope>NUCLEOTIDE SEQUENCE</scope>
    <source>
        <strain evidence="8">M48</strain>
    </source>
</reference>
<dbReference type="PANTHER" id="PTHR34584">
    <property type="entry name" value="NA(+)/H(+) ANTIPORTER SUBUNIT E1"/>
    <property type="match status" value="1"/>
</dbReference>
<dbReference type="Proteomes" id="UP001156140">
    <property type="component" value="Unassembled WGS sequence"/>
</dbReference>
<dbReference type="InterPro" id="IPR002758">
    <property type="entry name" value="Cation_antiport_E"/>
</dbReference>
<sequence length="161" mass="18007">MKRILPYPLLSLSLLVMWLLLNQSLGLGQILLGAFIAVMAGLVTAALDPPKPKVRSYFAILKLLWVVVIDVLRSNIEVVGVILSGRSRETNRFIEIPLELRDRVGLTILACIITATPGSAWLNYDSFRGVVLIHVLDLQDEAVWIATVKQRYEALLLEIFQ</sequence>
<evidence type="ECO:0000313" key="8">
    <source>
        <dbReference type="EMBL" id="MCI0126376.1"/>
    </source>
</evidence>
<keyword evidence="9" id="KW-1185">Reference proteome</keyword>
<accession>A0AA41QK49</accession>
<dbReference type="RefSeq" id="WP_035027665.1">
    <property type="nucleotide sequence ID" value="NZ_JAKETQ010000001.1"/>
</dbReference>
<keyword evidence="3" id="KW-1003">Cell membrane</keyword>
<evidence type="ECO:0000256" key="4">
    <source>
        <dbReference type="ARBA" id="ARBA00022692"/>
    </source>
</evidence>
<dbReference type="AlphaFoldDB" id="A0AA41QK49"/>
<dbReference type="EMBL" id="JALAZD010000001">
    <property type="protein sequence ID" value="MCI0126376.1"/>
    <property type="molecule type" value="Genomic_DNA"/>
</dbReference>
<dbReference type="PIRSF" id="PIRSF019239">
    <property type="entry name" value="MrpE"/>
    <property type="match status" value="1"/>
</dbReference>
<name>A0AA41QK49_9HYPH</name>
<dbReference type="GO" id="GO:0008324">
    <property type="term" value="F:monoatomic cation transmembrane transporter activity"/>
    <property type="evidence" value="ECO:0007669"/>
    <property type="project" value="InterPro"/>
</dbReference>
<comment type="subcellular location">
    <subcellularLocation>
        <location evidence="1">Cell membrane</location>
        <topology evidence="1">Multi-pass membrane protein</topology>
    </subcellularLocation>
</comment>
<feature type="transmembrane region" description="Helical" evidence="7">
    <location>
        <begin position="27"/>
        <end position="47"/>
    </location>
</feature>
<comment type="similarity">
    <text evidence="2">Belongs to the CPA3 antiporters (TC 2.A.63) subunit E family.</text>
</comment>
<comment type="caution">
    <text evidence="8">The sequence shown here is derived from an EMBL/GenBank/DDBJ whole genome shotgun (WGS) entry which is preliminary data.</text>
</comment>
<keyword evidence="5 7" id="KW-1133">Transmembrane helix</keyword>
<evidence type="ECO:0000256" key="3">
    <source>
        <dbReference type="ARBA" id="ARBA00022475"/>
    </source>
</evidence>
<evidence type="ECO:0000256" key="1">
    <source>
        <dbReference type="ARBA" id="ARBA00004651"/>
    </source>
</evidence>
<evidence type="ECO:0000256" key="7">
    <source>
        <dbReference type="SAM" id="Phobius"/>
    </source>
</evidence>
<keyword evidence="6 7" id="KW-0472">Membrane</keyword>
<dbReference type="GO" id="GO:0005886">
    <property type="term" value="C:plasma membrane"/>
    <property type="evidence" value="ECO:0007669"/>
    <property type="project" value="UniProtKB-SubCell"/>
</dbReference>
<dbReference type="NCBIfam" id="NF006520">
    <property type="entry name" value="PRK08965.1-4"/>
    <property type="match status" value="1"/>
</dbReference>
<feature type="transmembrane region" description="Helical" evidence="7">
    <location>
        <begin position="59"/>
        <end position="84"/>
    </location>
</feature>
<evidence type="ECO:0000313" key="9">
    <source>
        <dbReference type="Proteomes" id="UP001156140"/>
    </source>
</evidence>
<gene>
    <name evidence="8" type="ORF">ML536_06010</name>
</gene>
<protein>
    <submittedName>
        <fullName evidence="8">Na+/H+ antiporter subunit E</fullName>
    </submittedName>
</protein>
<dbReference type="PANTHER" id="PTHR34584:SF1">
    <property type="entry name" value="NA(+)_H(+) ANTIPORTER SUBUNIT E1"/>
    <property type="match status" value="1"/>
</dbReference>
<evidence type="ECO:0000256" key="6">
    <source>
        <dbReference type="ARBA" id="ARBA00023136"/>
    </source>
</evidence>